<dbReference type="PANTHER" id="PTHR30371:SF0">
    <property type="entry name" value="SEC-INDEPENDENT PROTEIN TRANSLOCASE PROTEIN TATC, CHLOROPLASTIC-RELATED"/>
    <property type="match status" value="1"/>
</dbReference>
<evidence type="ECO:0000256" key="1">
    <source>
        <dbReference type="ARBA" id="ARBA00004141"/>
    </source>
</evidence>
<sequence length="255" mass="28891">MMREVRIRVVRIFLGLGLTWFTAYWFPEELISPLASPFFTLPLPLEKSFLRTHFAEAFSTYLATSTIACSTFVFPFCCHQIWCFSIPSCYGAHRRKSQAFLFSCASSFSFFLFLTPPRVVPNVWHFPYEYSGGSLVMGLEGQGCGFLSEVDRGFSPSLRLKLEPSIYDYTPFTLRIFFIPSLCSQVPVIVIRLPEPKALKVPTFTNHRHFLILFPLLAAALSTPPDIWCQIVASFLIYSIRELAILIGIGASIAQ</sequence>
<evidence type="ECO:0000256" key="5">
    <source>
        <dbReference type="ARBA" id="ARBA00023136"/>
    </source>
</evidence>
<evidence type="ECO:0000256" key="6">
    <source>
        <dbReference type="SAM" id="Phobius"/>
    </source>
</evidence>
<dbReference type="GO" id="GO:0033281">
    <property type="term" value="C:TAT protein transport complex"/>
    <property type="evidence" value="ECO:0007669"/>
    <property type="project" value="TreeGrafter"/>
</dbReference>
<dbReference type="EMBL" id="JACGCM010001072">
    <property type="protein sequence ID" value="KAF6161902.1"/>
    <property type="molecule type" value="Genomic_DNA"/>
</dbReference>
<name>A0A7J7N4E5_9MAGN</name>
<organism evidence="7 8">
    <name type="scientific">Kingdonia uniflora</name>
    <dbReference type="NCBI Taxonomy" id="39325"/>
    <lineage>
        <taxon>Eukaryota</taxon>
        <taxon>Viridiplantae</taxon>
        <taxon>Streptophyta</taxon>
        <taxon>Embryophyta</taxon>
        <taxon>Tracheophyta</taxon>
        <taxon>Spermatophyta</taxon>
        <taxon>Magnoliopsida</taxon>
        <taxon>Ranunculales</taxon>
        <taxon>Circaeasteraceae</taxon>
        <taxon>Kingdonia</taxon>
    </lineage>
</organism>
<keyword evidence="3 6" id="KW-0812">Transmembrane</keyword>
<evidence type="ECO:0000256" key="4">
    <source>
        <dbReference type="ARBA" id="ARBA00022989"/>
    </source>
</evidence>
<dbReference type="OrthoDB" id="1877151at2759"/>
<dbReference type="InterPro" id="IPR002033">
    <property type="entry name" value="TatC"/>
</dbReference>
<reference evidence="7 8" key="1">
    <citation type="journal article" date="2020" name="IScience">
        <title>Genome Sequencing of the Endangered Kingdonia uniflora (Circaeasteraceae, Ranunculales) Reveals Potential Mechanisms of Evolutionary Specialization.</title>
        <authorList>
            <person name="Sun Y."/>
            <person name="Deng T."/>
            <person name="Zhang A."/>
            <person name="Moore M.J."/>
            <person name="Landis J.B."/>
            <person name="Lin N."/>
            <person name="Zhang H."/>
            <person name="Zhang X."/>
            <person name="Huang J."/>
            <person name="Zhang X."/>
            <person name="Sun H."/>
            <person name="Wang H."/>
        </authorList>
    </citation>
    <scope>NUCLEOTIDE SEQUENCE [LARGE SCALE GENOMIC DNA]</scope>
    <source>
        <strain evidence="7">TB1705</strain>
        <tissue evidence="7">Leaf</tissue>
    </source>
</reference>
<evidence type="ECO:0000313" key="8">
    <source>
        <dbReference type="Proteomes" id="UP000541444"/>
    </source>
</evidence>
<dbReference type="PANTHER" id="PTHR30371">
    <property type="entry name" value="SEC-INDEPENDENT PROTEIN TRANSLOCASE PROTEIN TATC"/>
    <property type="match status" value="1"/>
</dbReference>
<accession>A0A7J7N4E5</accession>
<keyword evidence="4 6" id="KW-1133">Transmembrane helix</keyword>
<feature type="transmembrane region" description="Helical" evidence="6">
    <location>
        <begin position="9"/>
        <end position="26"/>
    </location>
</feature>
<evidence type="ECO:0000256" key="3">
    <source>
        <dbReference type="ARBA" id="ARBA00022692"/>
    </source>
</evidence>
<dbReference type="GO" id="GO:0065002">
    <property type="term" value="P:intracellular protein transmembrane transport"/>
    <property type="evidence" value="ECO:0007669"/>
    <property type="project" value="TreeGrafter"/>
</dbReference>
<keyword evidence="8" id="KW-1185">Reference proteome</keyword>
<proteinExistence type="inferred from homology"/>
<feature type="transmembrane region" description="Helical" evidence="6">
    <location>
        <begin position="172"/>
        <end position="193"/>
    </location>
</feature>
<dbReference type="GO" id="GO:0043953">
    <property type="term" value="P:protein transport by the Tat complex"/>
    <property type="evidence" value="ECO:0007669"/>
    <property type="project" value="TreeGrafter"/>
</dbReference>
<protein>
    <recommendedName>
        <fullName evidence="9">MttB</fullName>
    </recommendedName>
</protein>
<dbReference type="GO" id="GO:0009977">
    <property type="term" value="F:proton motive force dependent protein transmembrane transporter activity"/>
    <property type="evidence" value="ECO:0007669"/>
    <property type="project" value="TreeGrafter"/>
</dbReference>
<evidence type="ECO:0008006" key="9">
    <source>
        <dbReference type="Google" id="ProtNLM"/>
    </source>
</evidence>
<dbReference type="Pfam" id="PF00902">
    <property type="entry name" value="TatC"/>
    <property type="match status" value="1"/>
</dbReference>
<keyword evidence="5 6" id="KW-0472">Membrane</keyword>
<comment type="similarity">
    <text evidence="2">Belongs to the TatC family.</text>
</comment>
<dbReference type="Proteomes" id="UP000541444">
    <property type="component" value="Unassembled WGS sequence"/>
</dbReference>
<comment type="subcellular location">
    <subcellularLocation>
        <location evidence="1">Membrane</location>
        <topology evidence="1">Multi-pass membrane protein</topology>
    </subcellularLocation>
</comment>
<comment type="caution">
    <text evidence="7">The sequence shown here is derived from an EMBL/GenBank/DDBJ whole genome shotgun (WGS) entry which is preliminary data.</text>
</comment>
<feature type="transmembrane region" description="Helical" evidence="6">
    <location>
        <begin position="205"/>
        <end position="223"/>
    </location>
</feature>
<gene>
    <name evidence="7" type="ORF">GIB67_000614</name>
</gene>
<feature type="transmembrane region" description="Helical" evidence="6">
    <location>
        <begin position="99"/>
        <end position="116"/>
    </location>
</feature>
<dbReference type="AlphaFoldDB" id="A0A7J7N4E5"/>
<evidence type="ECO:0000313" key="7">
    <source>
        <dbReference type="EMBL" id="KAF6161902.1"/>
    </source>
</evidence>
<evidence type="ECO:0000256" key="2">
    <source>
        <dbReference type="ARBA" id="ARBA00008882"/>
    </source>
</evidence>
<feature type="transmembrane region" description="Helical" evidence="6">
    <location>
        <begin position="235"/>
        <end position="254"/>
    </location>
</feature>
<feature type="transmembrane region" description="Helical" evidence="6">
    <location>
        <begin position="58"/>
        <end position="78"/>
    </location>
</feature>